<evidence type="ECO:0000256" key="2">
    <source>
        <dbReference type="SAM" id="SignalP"/>
    </source>
</evidence>
<evidence type="ECO:0000256" key="1">
    <source>
        <dbReference type="PROSITE-ProRule" id="PRU00339"/>
    </source>
</evidence>
<feature type="chain" id="PRO_5001852750" description="CHAT domain-containing protein" evidence="2">
    <location>
        <begin position="20"/>
        <end position="768"/>
    </location>
</feature>
<dbReference type="PANTHER" id="PTHR10098">
    <property type="entry name" value="RAPSYN-RELATED"/>
    <property type="match status" value="1"/>
</dbReference>
<dbReference type="Pfam" id="PF13181">
    <property type="entry name" value="TPR_8"/>
    <property type="match status" value="1"/>
</dbReference>
<dbReference type="KEGG" id="tig:THII_2871"/>
<reference evidence="4 5" key="1">
    <citation type="journal article" date="2014" name="ISME J.">
        <title>Ecophysiology of Thioploca ingrica as revealed by the complete genome sequence supplemented with proteomic evidence.</title>
        <authorList>
            <person name="Kojima H."/>
            <person name="Ogura Y."/>
            <person name="Yamamoto N."/>
            <person name="Togashi T."/>
            <person name="Mori H."/>
            <person name="Watanabe T."/>
            <person name="Nemoto F."/>
            <person name="Kurokawa K."/>
            <person name="Hayashi T."/>
            <person name="Fukui M."/>
        </authorList>
    </citation>
    <scope>NUCLEOTIDE SEQUENCE [LARGE SCALE GENOMIC DNA]</scope>
</reference>
<dbReference type="Pfam" id="PF12770">
    <property type="entry name" value="CHAT"/>
    <property type="match status" value="1"/>
</dbReference>
<dbReference type="Gene3D" id="1.25.40.10">
    <property type="entry name" value="Tetratricopeptide repeat domain"/>
    <property type="match status" value="3"/>
</dbReference>
<keyword evidence="1" id="KW-0802">TPR repeat</keyword>
<evidence type="ECO:0000259" key="3">
    <source>
        <dbReference type="Pfam" id="PF12770"/>
    </source>
</evidence>
<dbReference type="InterPro" id="IPR011990">
    <property type="entry name" value="TPR-like_helical_dom_sf"/>
</dbReference>
<dbReference type="HOGENOM" id="CLU_002404_0_0_6"/>
<protein>
    <recommendedName>
        <fullName evidence="3">CHAT domain-containing protein</fullName>
    </recommendedName>
</protein>
<sequence>MSSFCKLVGLIIISVNLFACVAQPIPPTPIAQADQLLAQGLTRFEQGQFEQAIPQWQQAAQLYEPTDKIKYLQTLVNLAEAYQRVGHYQPALELLENKALTTAKAVNDNKMLAAVYNSLGPVYFFLGQADRAKSELEQSIHLAQQTNQPALQALGLLHLALVFAAQPDYPAAQYFLKQSIQLAQQHHLAELAMKGFMNMAWIAVKTGDKAFAQTQLTSLWQQLPQQPDNHEKAYLLFKLYEFAQQLGWQSAQLQTILETALTTAKTIDDHYMLSQAFGELGHLYEQQQQTPLALQYTQQARLAVQSIYAPQLLYRWHWQAGRLLKTQGDIDQAIQAYQQTQAAIDELRTIPQEPNSGCPTARPDFNTIIKPIFLELADLLLQRSRDQADKLAARQVIESLKATELQDYFQDDCLTQLWGKPRQIDEIAPQTAVIYPIVFAQRLELLLSLPHHEIQQATVNHVTAAQLKQTVQTLRTQLEEDSSSDNYLKPAQQLYTWLIQPLQATLTTNQIKTLIVVPEITLGTIPFAVLHDGKQFLIEQYALAITPGVTLTAPTPNTLTPNSSVLSGGLTQVTPRIAQLGYQPLRLANAELEKMLTLYHHQPHHQLKGADFTINQLEQNLNNAPITLLHLFSHAQFAPELKNTFIVTYDDKLTINQLEKLIKISQYKEKALELITLSACETVKGDEHAALGLSGVALKSGARSALATLWKAWDESAFHVTSAFYQHLQQFPSASKAQALQAAQKSLLNSQYKHPHYWSPFILIGNWL</sequence>
<gene>
    <name evidence="4" type="ORF">THII_2871</name>
</gene>
<dbReference type="SMART" id="SM00028">
    <property type="entry name" value="TPR"/>
    <property type="match status" value="6"/>
</dbReference>
<dbReference type="OrthoDB" id="5558589at2"/>
<organism evidence="4 5">
    <name type="scientific">Thioploca ingrica</name>
    <dbReference type="NCBI Taxonomy" id="40754"/>
    <lineage>
        <taxon>Bacteria</taxon>
        <taxon>Pseudomonadati</taxon>
        <taxon>Pseudomonadota</taxon>
        <taxon>Gammaproteobacteria</taxon>
        <taxon>Thiotrichales</taxon>
        <taxon>Thiotrichaceae</taxon>
        <taxon>Thioploca</taxon>
    </lineage>
</organism>
<keyword evidence="2" id="KW-0732">Signal</keyword>
<dbReference type="InterPro" id="IPR024983">
    <property type="entry name" value="CHAT_dom"/>
</dbReference>
<dbReference type="STRING" id="40754.THII_2871"/>
<evidence type="ECO:0000313" key="4">
    <source>
        <dbReference type="EMBL" id="BAP57168.1"/>
    </source>
</evidence>
<dbReference type="Proteomes" id="UP000031623">
    <property type="component" value="Chromosome"/>
</dbReference>
<keyword evidence="5" id="KW-1185">Reference proteome</keyword>
<dbReference type="Pfam" id="PF13424">
    <property type="entry name" value="TPR_12"/>
    <property type="match status" value="1"/>
</dbReference>
<dbReference type="InterPro" id="IPR019734">
    <property type="entry name" value="TPR_rpt"/>
</dbReference>
<feature type="signal peptide" evidence="2">
    <location>
        <begin position="1"/>
        <end position="19"/>
    </location>
</feature>
<accession>A0A090AG55</accession>
<feature type="domain" description="CHAT" evidence="3">
    <location>
        <begin position="489"/>
        <end position="766"/>
    </location>
</feature>
<dbReference type="SUPFAM" id="SSF48452">
    <property type="entry name" value="TPR-like"/>
    <property type="match status" value="2"/>
</dbReference>
<proteinExistence type="predicted"/>
<dbReference type="EMBL" id="AP014633">
    <property type="protein sequence ID" value="BAP57168.1"/>
    <property type="molecule type" value="Genomic_DNA"/>
</dbReference>
<name>A0A090AG55_9GAMM</name>
<dbReference type="PANTHER" id="PTHR10098:SF112">
    <property type="entry name" value="SLR0380 PROTEIN"/>
    <property type="match status" value="1"/>
</dbReference>
<dbReference type="AlphaFoldDB" id="A0A090AG55"/>
<feature type="repeat" description="TPR" evidence="1">
    <location>
        <begin position="113"/>
        <end position="146"/>
    </location>
</feature>
<evidence type="ECO:0000313" key="5">
    <source>
        <dbReference type="Proteomes" id="UP000031623"/>
    </source>
</evidence>
<dbReference type="PROSITE" id="PS50005">
    <property type="entry name" value="TPR"/>
    <property type="match status" value="1"/>
</dbReference>